<evidence type="ECO:0000313" key="2">
    <source>
        <dbReference type="EMBL" id="MPN36983.1"/>
    </source>
</evidence>
<dbReference type="AlphaFoldDB" id="A0A645HNF8"/>
<feature type="region of interest" description="Disordered" evidence="1">
    <location>
        <begin position="96"/>
        <end position="163"/>
    </location>
</feature>
<proteinExistence type="predicted"/>
<dbReference type="EMBL" id="VSSQ01091422">
    <property type="protein sequence ID" value="MPN36983.1"/>
    <property type="molecule type" value="Genomic_DNA"/>
</dbReference>
<name>A0A645HNF8_9ZZZZ</name>
<protein>
    <submittedName>
        <fullName evidence="2">Uncharacterized protein</fullName>
    </submittedName>
</protein>
<accession>A0A645HNF8</accession>
<feature type="compositionally biased region" description="Basic residues" evidence="1">
    <location>
        <begin position="9"/>
        <end position="18"/>
    </location>
</feature>
<sequence>MTLQFGQNHVRHRRRRGQRGSADGTETRTRSHTRHRHAPTPVTDEGIARPKQRARQATVSRKIAHHQEERHDRQVIQRESTIWRVLQIGEERVQARDPHVAGRAGDEHGNTDLHSQCEHDHHHRAHRQANCGTAHDFPSQLSSPQAVCSAAMPSRAKDGTTGR</sequence>
<evidence type="ECO:0000256" key="1">
    <source>
        <dbReference type="SAM" id="MobiDB-lite"/>
    </source>
</evidence>
<feature type="region of interest" description="Disordered" evidence="1">
    <location>
        <begin position="1"/>
        <end position="55"/>
    </location>
</feature>
<comment type="caution">
    <text evidence="2">The sequence shown here is derived from an EMBL/GenBank/DDBJ whole genome shotgun (WGS) entry which is preliminary data.</text>
</comment>
<reference evidence="2" key="1">
    <citation type="submission" date="2019-08" db="EMBL/GenBank/DDBJ databases">
        <authorList>
            <person name="Kucharzyk K."/>
            <person name="Murdoch R.W."/>
            <person name="Higgins S."/>
            <person name="Loffler F."/>
        </authorList>
    </citation>
    <scope>NUCLEOTIDE SEQUENCE</scope>
</reference>
<gene>
    <name evidence="2" type="ORF">SDC9_184495</name>
</gene>
<organism evidence="2">
    <name type="scientific">bioreactor metagenome</name>
    <dbReference type="NCBI Taxonomy" id="1076179"/>
    <lineage>
        <taxon>unclassified sequences</taxon>
        <taxon>metagenomes</taxon>
        <taxon>ecological metagenomes</taxon>
    </lineage>
</organism>
<feature type="compositionally biased region" description="Basic and acidic residues" evidence="1">
    <location>
        <begin position="96"/>
        <end position="120"/>
    </location>
</feature>